<evidence type="ECO:0000259" key="9">
    <source>
        <dbReference type="Pfam" id="PF00125"/>
    </source>
</evidence>
<name>A0A9N8V3N9_9GLOM</name>
<evidence type="ECO:0000256" key="6">
    <source>
        <dbReference type="ARBA" id="ARBA00023242"/>
    </source>
</evidence>
<protein>
    <submittedName>
        <fullName evidence="10">2749_t:CDS:1</fullName>
    </submittedName>
</protein>
<comment type="similarity">
    <text evidence="7">Belongs to the NFYC/HAP5 subunit family.</text>
</comment>
<proteinExistence type="inferred from homology"/>
<dbReference type="GO" id="GO:0016602">
    <property type="term" value="C:CCAAT-binding factor complex"/>
    <property type="evidence" value="ECO:0007669"/>
    <property type="project" value="TreeGrafter"/>
</dbReference>
<dbReference type="GO" id="GO:0046982">
    <property type="term" value="F:protein heterodimerization activity"/>
    <property type="evidence" value="ECO:0007669"/>
    <property type="project" value="InterPro"/>
</dbReference>
<dbReference type="InterPro" id="IPR009072">
    <property type="entry name" value="Histone-fold"/>
</dbReference>
<evidence type="ECO:0000256" key="5">
    <source>
        <dbReference type="ARBA" id="ARBA00023163"/>
    </source>
</evidence>
<dbReference type="SUPFAM" id="SSF47113">
    <property type="entry name" value="Histone-fold"/>
    <property type="match status" value="1"/>
</dbReference>
<keyword evidence="4" id="KW-0010">Activator</keyword>
<dbReference type="GO" id="GO:0001228">
    <property type="term" value="F:DNA-binding transcription activator activity, RNA polymerase II-specific"/>
    <property type="evidence" value="ECO:0007669"/>
    <property type="project" value="TreeGrafter"/>
</dbReference>
<evidence type="ECO:0000256" key="8">
    <source>
        <dbReference type="SAM" id="MobiDB-lite"/>
    </source>
</evidence>
<gene>
    <name evidence="10" type="ORF">DEBURN_LOCUS1485</name>
</gene>
<dbReference type="OrthoDB" id="1272441at2759"/>
<evidence type="ECO:0000313" key="11">
    <source>
        <dbReference type="Proteomes" id="UP000789706"/>
    </source>
</evidence>
<sequence>MADPNAHHLNQHYLTQQSPPPPTPPQQQRGNQLVGNSVPHLMIDPNMQQVALAAAPPPPMQHQFQPQHYNVLDNFWQQQVNEIRHGDHDFKVHQLPLARIKKVMKTDEEVKAPILFAKACDVFITELTMRAWLNAEECKRRTLQRSDIASAIKKIDMFDFLIDIVPREEKMNVKTEKV</sequence>
<comment type="subcellular location">
    <subcellularLocation>
        <location evidence="1">Nucleus</location>
    </subcellularLocation>
</comment>
<dbReference type="CDD" id="cd22908">
    <property type="entry name" value="HFD_NFYC-like"/>
    <property type="match status" value="1"/>
</dbReference>
<evidence type="ECO:0000256" key="3">
    <source>
        <dbReference type="ARBA" id="ARBA00023125"/>
    </source>
</evidence>
<dbReference type="FunFam" id="1.10.20.10:FF:000006">
    <property type="entry name" value="Nuclear transcription factor Y subunit gamma"/>
    <property type="match status" value="1"/>
</dbReference>
<accession>A0A9N8V3N9</accession>
<organism evidence="10 11">
    <name type="scientific">Diversispora eburnea</name>
    <dbReference type="NCBI Taxonomy" id="1213867"/>
    <lineage>
        <taxon>Eukaryota</taxon>
        <taxon>Fungi</taxon>
        <taxon>Fungi incertae sedis</taxon>
        <taxon>Mucoromycota</taxon>
        <taxon>Glomeromycotina</taxon>
        <taxon>Glomeromycetes</taxon>
        <taxon>Diversisporales</taxon>
        <taxon>Diversisporaceae</taxon>
        <taxon>Diversispora</taxon>
    </lineage>
</organism>
<reference evidence="10" key="1">
    <citation type="submission" date="2021-06" db="EMBL/GenBank/DDBJ databases">
        <authorList>
            <person name="Kallberg Y."/>
            <person name="Tangrot J."/>
            <person name="Rosling A."/>
        </authorList>
    </citation>
    <scope>NUCLEOTIDE SEQUENCE</scope>
    <source>
        <strain evidence="10">AZ414A</strain>
    </source>
</reference>
<dbReference type="GO" id="GO:0000978">
    <property type="term" value="F:RNA polymerase II cis-regulatory region sequence-specific DNA binding"/>
    <property type="evidence" value="ECO:0007669"/>
    <property type="project" value="TreeGrafter"/>
</dbReference>
<keyword evidence="5" id="KW-0804">Transcription</keyword>
<keyword evidence="2" id="KW-0805">Transcription regulation</keyword>
<dbReference type="Gene3D" id="1.10.20.10">
    <property type="entry name" value="Histone, subunit A"/>
    <property type="match status" value="1"/>
</dbReference>
<evidence type="ECO:0000256" key="1">
    <source>
        <dbReference type="ARBA" id="ARBA00004123"/>
    </source>
</evidence>
<dbReference type="Pfam" id="PF00125">
    <property type="entry name" value="Histone"/>
    <property type="match status" value="1"/>
</dbReference>
<evidence type="ECO:0000256" key="4">
    <source>
        <dbReference type="ARBA" id="ARBA00023159"/>
    </source>
</evidence>
<feature type="region of interest" description="Disordered" evidence="8">
    <location>
        <begin position="1"/>
        <end position="37"/>
    </location>
</feature>
<evidence type="ECO:0000256" key="7">
    <source>
        <dbReference type="ARBA" id="ARBA00038129"/>
    </source>
</evidence>
<dbReference type="AlphaFoldDB" id="A0A9N8V3N9"/>
<feature type="domain" description="Core Histone H2A/H2B/H3" evidence="9">
    <location>
        <begin position="87"/>
        <end position="153"/>
    </location>
</feature>
<dbReference type="InterPro" id="IPR007125">
    <property type="entry name" value="H2A/H2B/H3"/>
</dbReference>
<dbReference type="EMBL" id="CAJVPK010000066">
    <property type="protein sequence ID" value="CAG8441619.1"/>
    <property type="molecule type" value="Genomic_DNA"/>
</dbReference>
<keyword evidence="6" id="KW-0539">Nucleus</keyword>
<dbReference type="PANTHER" id="PTHR10252">
    <property type="entry name" value="HISTONE-LIKE TRANSCRIPTION FACTOR CCAAT-RELATED"/>
    <property type="match status" value="1"/>
</dbReference>
<dbReference type="Proteomes" id="UP000789706">
    <property type="component" value="Unassembled WGS sequence"/>
</dbReference>
<keyword evidence="11" id="KW-1185">Reference proteome</keyword>
<dbReference type="InterPro" id="IPR050568">
    <property type="entry name" value="Transcr_DNA_Rep_Reg"/>
</dbReference>
<dbReference type="PANTHER" id="PTHR10252:SF8">
    <property type="entry name" value="NUCLEAR TRANSCRIPTION FACTOR Y SUBUNIT GAMMA"/>
    <property type="match status" value="1"/>
</dbReference>
<keyword evidence="3" id="KW-0238">DNA-binding</keyword>
<evidence type="ECO:0000313" key="10">
    <source>
        <dbReference type="EMBL" id="CAG8441619.1"/>
    </source>
</evidence>
<evidence type="ECO:0000256" key="2">
    <source>
        <dbReference type="ARBA" id="ARBA00023015"/>
    </source>
</evidence>
<comment type="caution">
    <text evidence="10">The sequence shown here is derived from an EMBL/GenBank/DDBJ whole genome shotgun (WGS) entry which is preliminary data.</text>
</comment>